<dbReference type="Pfam" id="PF00059">
    <property type="entry name" value="Lectin_C"/>
    <property type="match status" value="1"/>
</dbReference>
<protein>
    <recommendedName>
        <fullName evidence="2">C-type lectin domain-containing protein</fullName>
    </recommendedName>
</protein>
<evidence type="ECO:0000256" key="1">
    <source>
        <dbReference type="SAM" id="SignalP"/>
    </source>
</evidence>
<organism evidence="3 4">
    <name type="scientific">Teladorsagia circumcincta</name>
    <name type="common">Brown stomach worm</name>
    <name type="synonym">Ostertagia circumcincta</name>
    <dbReference type="NCBI Taxonomy" id="45464"/>
    <lineage>
        <taxon>Eukaryota</taxon>
        <taxon>Metazoa</taxon>
        <taxon>Ecdysozoa</taxon>
        <taxon>Nematoda</taxon>
        <taxon>Chromadorea</taxon>
        <taxon>Rhabditida</taxon>
        <taxon>Rhabditina</taxon>
        <taxon>Rhabditomorpha</taxon>
        <taxon>Strongyloidea</taxon>
        <taxon>Trichostrongylidae</taxon>
        <taxon>Teladorsagia</taxon>
    </lineage>
</organism>
<sequence>MFNLICCWLLVLCFHGSYSIDISADTIERLKKGEWVVYPHDDDEERVVKIVSSSSILGNKTFSYDDSERYCTNEDGHLVSIRSEKEAEYLAGHRNNYIKYNI</sequence>
<dbReference type="SUPFAM" id="SSF56436">
    <property type="entry name" value="C-type lectin-like"/>
    <property type="match status" value="1"/>
</dbReference>
<feature type="chain" id="PRO_5013769166" description="C-type lectin domain-containing protein" evidence="1">
    <location>
        <begin position="20"/>
        <end position="102"/>
    </location>
</feature>
<dbReference type="InterPro" id="IPR001304">
    <property type="entry name" value="C-type_lectin-like"/>
</dbReference>
<dbReference type="InterPro" id="IPR016186">
    <property type="entry name" value="C-type_lectin-like/link_sf"/>
</dbReference>
<evidence type="ECO:0000313" key="3">
    <source>
        <dbReference type="EMBL" id="PIO76931.1"/>
    </source>
</evidence>
<accession>A0A2G9V354</accession>
<keyword evidence="1" id="KW-0732">Signal</keyword>
<dbReference type="Proteomes" id="UP000230423">
    <property type="component" value="Unassembled WGS sequence"/>
</dbReference>
<dbReference type="EMBL" id="KZ345021">
    <property type="protein sequence ID" value="PIO76931.1"/>
    <property type="molecule type" value="Genomic_DNA"/>
</dbReference>
<dbReference type="CDD" id="cd00037">
    <property type="entry name" value="CLECT"/>
    <property type="match status" value="1"/>
</dbReference>
<gene>
    <name evidence="3" type="ORF">TELCIR_00981</name>
</gene>
<feature type="signal peptide" evidence="1">
    <location>
        <begin position="1"/>
        <end position="19"/>
    </location>
</feature>
<evidence type="ECO:0000313" key="4">
    <source>
        <dbReference type="Proteomes" id="UP000230423"/>
    </source>
</evidence>
<name>A0A2G9V354_TELCI</name>
<reference evidence="3 4" key="1">
    <citation type="submission" date="2015-09" db="EMBL/GenBank/DDBJ databases">
        <title>Draft genome of the parasitic nematode Teladorsagia circumcincta isolate WARC Sus (inbred).</title>
        <authorList>
            <person name="Mitreva M."/>
        </authorList>
    </citation>
    <scope>NUCLEOTIDE SEQUENCE [LARGE SCALE GENOMIC DNA]</scope>
    <source>
        <strain evidence="3 4">S</strain>
    </source>
</reference>
<dbReference type="Gene3D" id="3.10.100.10">
    <property type="entry name" value="Mannose-Binding Protein A, subunit A"/>
    <property type="match status" value="1"/>
</dbReference>
<keyword evidence="4" id="KW-1185">Reference proteome</keyword>
<evidence type="ECO:0000259" key="2">
    <source>
        <dbReference type="Pfam" id="PF00059"/>
    </source>
</evidence>
<feature type="domain" description="C-type lectin" evidence="2">
    <location>
        <begin position="63"/>
        <end position="97"/>
    </location>
</feature>
<dbReference type="AlphaFoldDB" id="A0A2G9V354"/>
<dbReference type="InterPro" id="IPR016187">
    <property type="entry name" value="CTDL_fold"/>
</dbReference>
<proteinExistence type="predicted"/>